<dbReference type="Gene3D" id="3.30.2010.10">
    <property type="entry name" value="Metalloproteases ('zincins'), catalytic domain"/>
    <property type="match status" value="1"/>
</dbReference>
<feature type="transmembrane region" description="Helical" evidence="7">
    <location>
        <begin position="90"/>
        <end position="112"/>
    </location>
</feature>
<evidence type="ECO:0000256" key="5">
    <source>
        <dbReference type="ARBA" id="ARBA00023049"/>
    </source>
</evidence>
<keyword evidence="4 6" id="KW-0862">Zinc</keyword>
<evidence type="ECO:0000256" key="3">
    <source>
        <dbReference type="ARBA" id="ARBA00022801"/>
    </source>
</evidence>
<dbReference type="GO" id="GO:0046872">
    <property type="term" value="F:metal ion binding"/>
    <property type="evidence" value="ECO:0007669"/>
    <property type="project" value="UniProtKB-KW"/>
</dbReference>
<feature type="transmembrane region" description="Helical" evidence="7">
    <location>
        <begin position="275"/>
        <end position="300"/>
    </location>
</feature>
<dbReference type="AlphaFoldDB" id="A0A542DK22"/>
<dbReference type="GO" id="GO:0004222">
    <property type="term" value="F:metalloendopeptidase activity"/>
    <property type="evidence" value="ECO:0007669"/>
    <property type="project" value="InterPro"/>
</dbReference>
<dbReference type="OrthoDB" id="9785340at2"/>
<feature type="transmembrane region" description="Helical" evidence="7">
    <location>
        <begin position="6"/>
        <end position="23"/>
    </location>
</feature>
<keyword evidence="1 6" id="KW-0645">Protease</keyword>
<keyword evidence="5 6" id="KW-0482">Metalloprotease</keyword>
<evidence type="ECO:0000313" key="10">
    <source>
        <dbReference type="Proteomes" id="UP000320876"/>
    </source>
</evidence>
<keyword evidence="10" id="KW-1185">Reference proteome</keyword>
<keyword evidence="7" id="KW-1133">Transmembrane helix</keyword>
<dbReference type="PANTHER" id="PTHR34978">
    <property type="entry name" value="POSSIBLE SENSOR-TRANSDUCER PROTEIN BLAR"/>
    <property type="match status" value="1"/>
</dbReference>
<evidence type="ECO:0000256" key="2">
    <source>
        <dbReference type="ARBA" id="ARBA00022723"/>
    </source>
</evidence>
<protein>
    <submittedName>
        <fullName evidence="9">Peptidase M48-like protein</fullName>
    </submittedName>
</protein>
<organism evidence="9 10">
    <name type="scientific">Amycolatopsis cihanbeyliensis</name>
    <dbReference type="NCBI Taxonomy" id="1128664"/>
    <lineage>
        <taxon>Bacteria</taxon>
        <taxon>Bacillati</taxon>
        <taxon>Actinomycetota</taxon>
        <taxon>Actinomycetes</taxon>
        <taxon>Pseudonocardiales</taxon>
        <taxon>Pseudonocardiaceae</taxon>
        <taxon>Amycolatopsis</taxon>
    </lineage>
</organism>
<keyword evidence="3 6" id="KW-0378">Hydrolase</keyword>
<evidence type="ECO:0000256" key="7">
    <source>
        <dbReference type="SAM" id="Phobius"/>
    </source>
</evidence>
<dbReference type="CDD" id="cd07326">
    <property type="entry name" value="M56_BlaR1_MecR1_like"/>
    <property type="match status" value="1"/>
</dbReference>
<dbReference type="EMBL" id="VFML01000001">
    <property type="protein sequence ID" value="TQJ03451.1"/>
    <property type="molecule type" value="Genomic_DNA"/>
</dbReference>
<dbReference type="RefSeq" id="WP_141999180.1">
    <property type="nucleotide sequence ID" value="NZ_VFML01000001.1"/>
</dbReference>
<proteinExistence type="inferred from homology"/>
<gene>
    <name evidence="9" type="ORF">FB471_3211</name>
</gene>
<evidence type="ECO:0000256" key="1">
    <source>
        <dbReference type="ARBA" id="ARBA00022670"/>
    </source>
</evidence>
<dbReference type="InterPro" id="IPR001915">
    <property type="entry name" value="Peptidase_M48"/>
</dbReference>
<dbReference type="Pfam" id="PF01435">
    <property type="entry name" value="Peptidase_M48"/>
    <property type="match status" value="1"/>
</dbReference>
<feature type="domain" description="Peptidase M48" evidence="8">
    <location>
        <begin position="134"/>
        <end position="188"/>
    </location>
</feature>
<evidence type="ECO:0000313" key="9">
    <source>
        <dbReference type="EMBL" id="TQJ03451.1"/>
    </source>
</evidence>
<evidence type="ECO:0000256" key="4">
    <source>
        <dbReference type="ARBA" id="ARBA00022833"/>
    </source>
</evidence>
<accession>A0A542DK22</accession>
<feature type="transmembrane region" description="Helical" evidence="7">
    <location>
        <begin position="35"/>
        <end position="59"/>
    </location>
</feature>
<name>A0A542DK22_AMYCI</name>
<comment type="caution">
    <text evidence="9">The sequence shown here is derived from an EMBL/GenBank/DDBJ whole genome shotgun (WGS) entry which is preliminary data.</text>
</comment>
<keyword evidence="7" id="KW-0812">Transmembrane</keyword>
<keyword evidence="2" id="KW-0479">Metal-binding</keyword>
<comment type="similarity">
    <text evidence="6">Belongs to the peptidase M48 family.</text>
</comment>
<comment type="cofactor">
    <cofactor evidence="6">
        <name>Zn(2+)</name>
        <dbReference type="ChEBI" id="CHEBI:29105"/>
    </cofactor>
    <text evidence="6">Binds 1 zinc ion per subunit.</text>
</comment>
<evidence type="ECO:0000256" key="6">
    <source>
        <dbReference type="RuleBase" id="RU003983"/>
    </source>
</evidence>
<keyword evidence="7" id="KW-0472">Membrane</keyword>
<sequence length="302" mass="32045">MTIVLHHLAALLVAAVVVLWLWHGRWTHAHPRTALVLWQVVGLTVVVSTVGALLGIGLAPYRRGQVPALGALASELAAGEVWRTVDPAHLGVAAAGLALACWLIGNQVVCLVRTNRLRARHRAILNLVAHSAADALVVDHPIAVAYCLPGRTPRIVVSAGTRHLLTGVELDAVLAHERAHARERHDLVLAPFHALRRLWPGGRLLGRACTAIALLVEMCADDRAASQHGAEPLASALERFHRNGFGGTPAGALAAMDDNVEARIRRLRYPVSASWAAPIRLLGVLVALVALGTSASLFAVPA</sequence>
<reference evidence="9 10" key="1">
    <citation type="submission" date="2019-06" db="EMBL/GenBank/DDBJ databases">
        <title>Sequencing the genomes of 1000 actinobacteria strains.</title>
        <authorList>
            <person name="Klenk H.-P."/>
        </authorList>
    </citation>
    <scope>NUCLEOTIDE SEQUENCE [LARGE SCALE GENOMIC DNA]</scope>
    <source>
        <strain evidence="9 10">DSM 45679</strain>
    </source>
</reference>
<dbReference type="InterPro" id="IPR052173">
    <property type="entry name" value="Beta-lactam_resp_regulator"/>
</dbReference>
<dbReference type="PANTHER" id="PTHR34978:SF3">
    <property type="entry name" value="SLR0241 PROTEIN"/>
    <property type="match status" value="1"/>
</dbReference>
<dbReference type="Proteomes" id="UP000320876">
    <property type="component" value="Unassembled WGS sequence"/>
</dbReference>
<evidence type="ECO:0000259" key="8">
    <source>
        <dbReference type="Pfam" id="PF01435"/>
    </source>
</evidence>
<dbReference type="GO" id="GO:0006508">
    <property type="term" value="P:proteolysis"/>
    <property type="evidence" value="ECO:0007669"/>
    <property type="project" value="UniProtKB-KW"/>
</dbReference>